<dbReference type="Pfam" id="PF11684">
    <property type="entry name" value="DUF3280"/>
    <property type="match status" value="1"/>
</dbReference>
<feature type="signal peptide" evidence="1">
    <location>
        <begin position="1"/>
        <end position="29"/>
    </location>
</feature>
<keyword evidence="3" id="KW-1185">Reference proteome</keyword>
<dbReference type="RefSeq" id="WP_245753114.1">
    <property type="nucleotide sequence ID" value="NZ_FNRQ01000001.1"/>
</dbReference>
<evidence type="ECO:0000256" key="1">
    <source>
        <dbReference type="SAM" id="SignalP"/>
    </source>
</evidence>
<evidence type="ECO:0008006" key="4">
    <source>
        <dbReference type="Google" id="ProtNLM"/>
    </source>
</evidence>
<dbReference type="PROSITE" id="PS51257">
    <property type="entry name" value="PROKAR_LIPOPROTEIN"/>
    <property type="match status" value="1"/>
</dbReference>
<dbReference type="STRING" id="83784.SAMN05192564_1011026"/>
<feature type="chain" id="PRO_5011690928" description="DUF2380 domain-containing protein" evidence="1">
    <location>
        <begin position="30"/>
        <end position="188"/>
    </location>
</feature>
<proteinExistence type="predicted"/>
<name>A0A1H4A4I7_9BURK</name>
<reference evidence="3" key="1">
    <citation type="submission" date="2016-10" db="EMBL/GenBank/DDBJ databases">
        <authorList>
            <person name="Varghese N."/>
            <person name="Submissions S."/>
        </authorList>
    </citation>
    <scope>NUCLEOTIDE SEQUENCE [LARGE SCALE GENOMIC DNA]</scope>
    <source>
        <strain evidence="3">LMG 24000</strain>
    </source>
</reference>
<sequence>MTRLPGTPRLVWKAHVVVALMCACAAALPAETLAQPAGTPSTIAVPDCTLIDDNAAYNDADVTRVQQLRVTMISDQLRNALRERGLYRVADNAPAAAMIASLQSMQDLNACNGCEREVGRRLNAGRVGLCWVQKISNLILNINLRIEDVATGATVFQRSVDIRGNTDLSWRRGVDALVDLVAQEQKQK</sequence>
<dbReference type="AlphaFoldDB" id="A0A1H4A4I7"/>
<protein>
    <recommendedName>
        <fullName evidence="4">DUF2380 domain-containing protein</fullName>
    </recommendedName>
</protein>
<gene>
    <name evidence="2" type="ORF">SAMN05192564_1011026</name>
</gene>
<organism evidence="2 3">
    <name type="scientific">Paraburkholderia sartisoli</name>
    <dbReference type="NCBI Taxonomy" id="83784"/>
    <lineage>
        <taxon>Bacteria</taxon>
        <taxon>Pseudomonadati</taxon>
        <taxon>Pseudomonadota</taxon>
        <taxon>Betaproteobacteria</taxon>
        <taxon>Burkholderiales</taxon>
        <taxon>Burkholderiaceae</taxon>
        <taxon>Paraburkholderia</taxon>
    </lineage>
</organism>
<evidence type="ECO:0000313" key="2">
    <source>
        <dbReference type="EMBL" id="SEA30847.1"/>
    </source>
</evidence>
<evidence type="ECO:0000313" key="3">
    <source>
        <dbReference type="Proteomes" id="UP000198638"/>
    </source>
</evidence>
<dbReference type="EMBL" id="FNRQ01000001">
    <property type="protein sequence ID" value="SEA30847.1"/>
    <property type="molecule type" value="Genomic_DNA"/>
</dbReference>
<accession>A0A1H4A4I7</accession>
<keyword evidence="1" id="KW-0732">Signal</keyword>
<dbReference type="Proteomes" id="UP000198638">
    <property type="component" value="Unassembled WGS sequence"/>
</dbReference>
<dbReference type="InterPro" id="IPR021698">
    <property type="entry name" value="DUF3280"/>
</dbReference>